<dbReference type="EMBL" id="CAJVPT010044762">
    <property type="protein sequence ID" value="CAG8734953.1"/>
    <property type="molecule type" value="Genomic_DNA"/>
</dbReference>
<gene>
    <name evidence="1" type="ORF">ACOLOM_LOCUS11856</name>
</gene>
<protein>
    <submittedName>
        <fullName evidence="1">1322_t:CDS:1</fullName>
    </submittedName>
</protein>
<feature type="non-terminal residue" evidence="1">
    <location>
        <position position="1"/>
    </location>
</feature>
<accession>A0ACA9Q434</accession>
<dbReference type="Proteomes" id="UP000789525">
    <property type="component" value="Unassembled WGS sequence"/>
</dbReference>
<sequence length="378" mass="42132">VISALPFELLNPEPIFHLNLPNGAVDTPQTYSMFQRAMERISMNPELADEVYALYGGERYPALPDGVPDSEKRDLSDDSLNVLVDLDPGRIKAICAQNGFNHPIGPKDAIYFDKEDGMSCLHIFPSYFNHSCVPNAGYAALPQYLAIRALRAIKEGEEVFLSYGGFAGNLNQRTDRLKKWFDGCDCRLCLCDRGTPPAQTQKRQELLNGLLTSSSGLLKDFKEKVQQIDASYPDNYPNLRWEAFRAHGRLAQILKIVQDRSRNHSQCPEIVQSGMAALEAIGALVTDKSMAPEPSRKETEGEGLPISTDQVPYLIPTAVYICLDISQCFKRMGIDWRAMQWLKAAIWRVWGDDPVQENIGRNQAKVSGNPVVLGRNGA</sequence>
<proteinExistence type="predicted"/>
<comment type="caution">
    <text evidence="1">The sequence shown here is derived from an EMBL/GenBank/DDBJ whole genome shotgun (WGS) entry which is preliminary data.</text>
</comment>
<reference evidence="1" key="1">
    <citation type="submission" date="2021-06" db="EMBL/GenBank/DDBJ databases">
        <authorList>
            <person name="Kallberg Y."/>
            <person name="Tangrot J."/>
            <person name="Rosling A."/>
        </authorList>
    </citation>
    <scope>NUCLEOTIDE SEQUENCE</scope>
    <source>
        <strain evidence="1">CL356</strain>
    </source>
</reference>
<keyword evidence="2" id="KW-1185">Reference proteome</keyword>
<organism evidence="1 2">
    <name type="scientific">Acaulospora colombiana</name>
    <dbReference type="NCBI Taxonomy" id="27376"/>
    <lineage>
        <taxon>Eukaryota</taxon>
        <taxon>Fungi</taxon>
        <taxon>Fungi incertae sedis</taxon>
        <taxon>Mucoromycota</taxon>
        <taxon>Glomeromycotina</taxon>
        <taxon>Glomeromycetes</taxon>
        <taxon>Diversisporales</taxon>
        <taxon>Acaulosporaceae</taxon>
        <taxon>Acaulospora</taxon>
    </lineage>
</organism>
<evidence type="ECO:0000313" key="1">
    <source>
        <dbReference type="EMBL" id="CAG8734953.1"/>
    </source>
</evidence>
<evidence type="ECO:0000313" key="2">
    <source>
        <dbReference type="Proteomes" id="UP000789525"/>
    </source>
</evidence>
<name>A0ACA9Q434_9GLOM</name>